<comment type="caution">
    <text evidence="2">The sequence shown here is derived from an EMBL/GenBank/DDBJ whole genome shotgun (WGS) entry which is preliminary data.</text>
</comment>
<dbReference type="InterPro" id="IPR003474">
    <property type="entry name" value="Glcn_transporter"/>
</dbReference>
<feature type="transmembrane region" description="Helical" evidence="1">
    <location>
        <begin position="46"/>
        <end position="62"/>
    </location>
</feature>
<evidence type="ECO:0000313" key="2">
    <source>
        <dbReference type="EMBL" id="MEB3369769.1"/>
    </source>
</evidence>
<feature type="transmembrane region" description="Helical" evidence="1">
    <location>
        <begin position="410"/>
        <end position="434"/>
    </location>
</feature>
<dbReference type="Proteomes" id="UP001327093">
    <property type="component" value="Unassembled WGS sequence"/>
</dbReference>
<proteinExistence type="predicted"/>
<dbReference type="Pfam" id="PF02447">
    <property type="entry name" value="GntP_permease"/>
    <property type="match status" value="1"/>
</dbReference>
<feature type="transmembrane region" description="Helical" evidence="1">
    <location>
        <begin position="20"/>
        <end position="39"/>
    </location>
</feature>
<organism evidence="2 3">
    <name type="scientific">Saccharopolyspora mangrovi</name>
    <dbReference type="NCBI Taxonomy" id="3082379"/>
    <lineage>
        <taxon>Bacteria</taxon>
        <taxon>Bacillati</taxon>
        <taxon>Actinomycetota</taxon>
        <taxon>Actinomycetes</taxon>
        <taxon>Pseudonocardiales</taxon>
        <taxon>Pseudonocardiaceae</taxon>
        <taxon>Saccharopolyspora</taxon>
    </lineage>
</organism>
<feature type="transmembrane region" description="Helical" evidence="1">
    <location>
        <begin position="261"/>
        <end position="281"/>
    </location>
</feature>
<name>A0ABU6AE16_9PSEU</name>
<feature type="transmembrane region" description="Helical" evidence="1">
    <location>
        <begin position="120"/>
        <end position="141"/>
    </location>
</feature>
<feature type="transmembrane region" description="Helical" evidence="1">
    <location>
        <begin position="196"/>
        <end position="220"/>
    </location>
</feature>
<feature type="transmembrane region" description="Helical" evidence="1">
    <location>
        <begin position="161"/>
        <end position="189"/>
    </location>
</feature>
<evidence type="ECO:0000313" key="3">
    <source>
        <dbReference type="Proteomes" id="UP001327093"/>
    </source>
</evidence>
<evidence type="ECO:0000256" key="1">
    <source>
        <dbReference type="SAM" id="Phobius"/>
    </source>
</evidence>
<sequence length="471" mass="48392">MSHTDPMQRSMNGRTTVMADSMILINTAVAITAIVVLIVRFRLSPVIALVLGACYLGLSTGLGVEKTVDTIAEGFGDVMADIGLLIAFGVLLGALLRELRAIERLVDVLLRVFGPKRVPYGFALTICTVLQSIFLDVLLVISGPLARSIGSRLGSLGKARMATALAISLECGIVFTVPGAAALALASLLDVSLGKYLLFGLLVVIPTVVLAIAVMSFFFARGWWNADVDELPETDLDSTAAVGVGGPGTAAATELRKPPSLLLLFSPLFGALLLIAAGAFAEVLEWKNPVLELLGSPILALLLGVVGTCLVARKVLGQPTVEKALGAGLRDSGQILLLNGVGGCLAAVIAAAGLGDILGGYFSANSWAPLLLVWLMAAVLHVAVGSVTISAITSAGLLAPVAPVLGLDPVLIALAAGAGSLFFVHLTSNTFWLLQSLLGQTTRGTLKTCSVGVSVASVIAMGPILALSAFL</sequence>
<keyword evidence="1" id="KW-0812">Transmembrane</keyword>
<keyword evidence="1" id="KW-0472">Membrane</keyword>
<accession>A0ABU6AE16</accession>
<feature type="transmembrane region" description="Helical" evidence="1">
    <location>
        <begin position="446"/>
        <end position="470"/>
    </location>
</feature>
<dbReference type="PANTHER" id="PTHR30354:SF11">
    <property type="entry name" value="PERMEASE"/>
    <property type="match status" value="1"/>
</dbReference>
<dbReference type="RefSeq" id="WP_324267253.1">
    <property type="nucleotide sequence ID" value="NZ_JAWLNX010000014.1"/>
</dbReference>
<feature type="transmembrane region" description="Helical" evidence="1">
    <location>
        <begin position="336"/>
        <end position="358"/>
    </location>
</feature>
<keyword evidence="3" id="KW-1185">Reference proteome</keyword>
<keyword evidence="1" id="KW-1133">Transmembrane helix</keyword>
<gene>
    <name evidence="2" type="ORF">R4I43_20370</name>
</gene>
<feature type="transmembrane region" description="Helical" evidence="1">
    <location>
        <begin position="370"/>
        <end position="398"/>
    </location>
</feature>
<protein>
    <submittedName>
        <fullName evidence="2">SLC13 family permease</fullName>
    </submittedName>
</protein>
<dbReference type="PANTHER" id="PTHR30354">
    <property type="entry name" value="GNT FAMILY GLUCONATE TRANSPORTER"/>
    <property type="match status" value="1"/>
</dbReference>
<feature type="transmembrane region" description="Helical" evidence="1">
    <location>
        <begin position="82"/>
        <end position="99"/>
    </location>
</feature>
<reference evidence="2 3" key="1">
    <citation type="submission" date="2023-10" db="EMBL/GenBank/DDBJ databases">
        <title>Saccharopolyspora sp. nov., isolated from mangrove soil.</title>
        <authorList>
            <person name="Lu Y."/>
            <person name="Liu W."/>
        </authorList>
    </citation>
    <scope>NUCLEOTIDE SEQUENCE [LARGE SCALE GENOMIC DNA]</scope>
    <source>
        <strain evidence="2 3">S2-29</strain>
    </source>
</reference>
<feature type="transmembrane region" description="Helical" evidence="1">
    <location>
        <begin position="293"/>
        <end position="316"/>
    </location>
</feature>
<dbReference type="EMBL" id="JAWLNX010000014">
    <property type="protein sequence ID" value="MEB3369769.1"/>
    <property type="molecule type" value="Genomic_DNA"/>
</dbReference>